<dbReference type="InterPro" id="IPR023365">
    <property type="entry name" value="Sortase_dom-sf"/>
</dbReference>
<keyword evidence="1 5" id="KW-0378">Hydrolase</keyword>
<feature type="region of interest" description="Disordered" evidence="3">
    <location>
        <begin position="537"/>
        <end position="564"/>
    </location>
</feature>
<evidence type="ECO:0000256" key="2">
    <source>
        <dbReference type="PIRSR" id="PIRSR605754-1"/>
    </source>
</evidence>
<dbReference type="AlphaFoldDB" id="A0A934WSL0"/>
<dbReference type="EC" id="3.4.22.71" evidence="5"/>
<keyword evidence="4" id="KW-0472">Membrane</keyword>
<feature type="active site" description="Proton donor/acceptor" evidence="2">
    <location>
        <position position="350"/>
    </location>
</feature>
<organism evidence="5 6">
    <name type="scientific">Ruminococcus difficilis</name>
    <dbReference type="NCBI Taxonomy" id="2763069"/>
    <lineage>
        <taxon>Bacteria</taxon>
        <taxon>Bacillati</taxon>
        <taxon>Bacillota</taxon>
        <taxon>Clostridia</taxon>
        <taxon>Eubacteriales</taxon>
        <taxon>Oscillospiraceae</taxon>
        <taxon>Ruminococcus</taxon>
    </lineage>
</organism>
<proteinExistence type="predicted"/>
<evidence type="ECO:0000256" key="3">
    <source>
        <dbReference type="SAM" id="MobiDB-lite"/>
    </source>
</evidence>
<reference evidence="5" key="1">
    <citation type="submission" date="2021-01" db="EMBL/GenBank/DDBJ databases">
        <title>Genome public.</title>
        <authorList>
            <person name="Liu C."/>
            <person name="Sun Q."/>
        </authorList>
    </citation>
    <scope>NUCLEOTIDE SEQUENCE</scope>
    <source>
        <strain evidence="5">M6</strain>
    </source>
</reference>
<evidence type="ECO:0000313" key="5">
    <source>
        <dbReference type="EMBL" id="MBK6089165.1"/>
    </source>
</evidence>
<dbReference type="Proteomes" id="UP000633365">
    <property type="component" value="Unassembled WGS sequence"/>
</dbReference>
<dbReference type="Pfam" id="PF04203">
    <property type="entry name" value="Sortase"/>
    <property type="match status" value="1"/>
</dbReference>
<evidence type="ECO:0000256" key="1">
    <source>
        <dbReference type="ARBA" id="ARBA00022801"/>
    </source>
</evidence>
<feature type="transmembrane region" description="Helical" evidence="4">
    <location>
        <begin position="222"/>
        <end position="244"/>
    </location>
</feature>
<protein>
    <submittedName>
        <fullName evidence="5">Class B sortase</fullName>
        <ecNumber evidence="5">3.4.22.71</ecNumber>
    </submittedName>
</protein>
<gene>
    <name evidence="5" type="primary">srtB</name>
    <name evidence="5" type="ORF">JKK62_11035</name>
</gene>
<dbReference type="Gene3D" id="2.40.260.10">
    <property type="entry name" value="Sortase"/>
    <property type="match status" value="1"/>
</dbReference>
<keyword evidence="4" id="KW-0812">Transmembrane</keyword>
<dbReference type="RefSeq" id="WP_201427957.1">
    <property type="nucleotide sequence ID" value="NZ_JAEQMG010000117.1"/>
</dbReference>
<feature type="active site" description="Acyl-thioester intermediate" evidence="2">
    <location>
        <position position="456"/>
    </location>
</feature>
<evidence type="ECO:0000313" key="6">
    <source>
        <dbReference type="Proteomes" id="UP000633365"/>
    </source>
</evidence>
<dbReference type="EMBL" id="JAEQMG010000117">
    <property type="protein sequence ID" value="MBK6089165.1"/>
    <property type="molecule type" value="Genomic_DNA"/>
</dbReference>
<dbReference type="InterPro" id="IPR005754">
    <property type="entry name" value="Sortase"/>
</dbReference>
<keyword evidence="6" id="KW-1185">Reference proteome</keyword>
<dbReference type="GO" id="GO:0016787">
    <property type="term" value="F:hydrolase activity"/>
    <property type="evidence" value="ECO:0007669"/>
    <property type="project" value="UniProtKB-KW"/>
</dbReference>
<dbReference type="CDD" id="cd05826">
    <property type="entry name" value="Sortase_B"/>
    <property type="match status" value="1"/>
</dbReference>
<keyword evidence="4" id="KW-1133">Transmembrane helix</keyword>
<dbReference type="NCBIfam" id="TIGR03064">
    <property type="entry name" value="sortase_srtB"/>
    <property type="match status" value="1"/>
</dbReference>
<sequence>MFKCELFSIQKNKADAKAYTDTAAEISSALEVDGVELQYTTECAADAKKLSKAITEKLNASESDLFLFVNALDSTDNSSFRKLFYKTIENLEAGIPRDEAHKDLTPKLKVSSIGDLGNGYKGYCFSYSGKRFIALPCASLTGASLKDVIRGGIAGANDVFTKNAALYPVGIAFFDASGNEVDAELNQIDLSNDAAVPKKKQGFIQSFIPQKGDTKKQKIRKIVVLIAIAAFIAALIYVLEFYIFGPMRNNAVTSEIQTIAHNKNNEDGEGEGPEQDWDALKEINDEIVGWITIPDTKIDYPVLYHEGDDRYNQYYLKRTYKKESSEYGSIFIDYRSTEGEKSRNVIMHGHDMLDGSMFAGLLGYSPKGDLKGDLEFYQDHPIVKFNTPDGDAKYKIISVFKTSTRYEHGEFFNYMQGDFNSDAEFMNFVYNMRVRSFFDIPVTCNEGDQIITLSTCCYEFYQWRLVVVARKVRPGEDPNVDVSLASRSSDPLFPDVYYSRYGGTRPETETFKSANAKGQVDWYDGKGNLEGSEDLTATLASNPTEPPTEPPPTEKKGAPKPTEPPVITYYPVTYRNFDGSQYAAYNVKEGDPVPTPGGDPVMPEDDYYTYVFEGWDKDVSGVDFDHLNVGIDIYPKFTAVPK</sequence>
<accession>A0A934WSL0</accession>
<comment type="caution">
    <text evidence="5">The sequence shown here is derived from an EMBL/GenBank/DDBJ whole genome shotgun (WGS) entry which is preliminary data.</text>
</comment>
<evidence type="ECO:0000256" key="4">
    <source>
        <dbReference type="SAM" id="Phobius"/>
    </source>
</evidence>
<dbReference type="InterPro" id="IPR009835">
    <property type="entry name" value="SrtB"/>
</dbReference>
<name>A0A934WSL0_9FIRM</name>
<dbReference type="SUPFAM" id="SSF63817">
    <property type="entry name" value="Sortase"/>
    <property type="match status" value="1"/>
</dbReference>